<evidence type="ECO:0000256" key="4">
    <source>
        <dbReference type="SAM" id="Phobius"/>
    </source>
</evidence>
<keyword evidence="3" id="KW-0175">Coiled coil</keyword>
<dbReference type="Gene3D" id="3.40.720.10">
    <property type="entry name" value="Alkaline Phosphatase, subunit A"/>
    <property type="match status" value="1"/>
</dbReference>
<evidence type="ECO:0000256" key="2">
    <source>
        <dbReference type="ARBA" id="ARBA00008779"/>
    </source>
</evidence>
<comment type="cofactor">
    <cofactor evidence="1">
        <name>Ca(2+)</name>
        <dbReference type="ChEBI" id="CHEBI:29108"/>
    </cofactor>
</comment>
<feature type="coiled-coil region" evidence="3">
    <location>
        <begin position="781"/>
        <end position="815"/>
    </location>
</feature>
<keyword evidence="4" id="KW-1133">Transmembrane helix</keyword>
<comment type="similarity">
    <text evidence="2">Belongs to the sulfatase family.</text>
</comment>
<dbReference type="CDD" id="cd16147">
    <property type="entry name" value="G6S"/>
    <property type="match status" value="1"/>
</dbReference>
<keyword evidence="4" id="KW-0812">Transmembrane</keyword>
<dbReference type="Pfam" id="PF00884">
    <property type="entry name" value="Sulfatase"/>
    <property type="match status" value="1"/>
</dbReference>
<feature type="transmembrane region" description="Helical" evidence="4">
    <location>
        <begin position="103"/>
        <end position="125"/>
    </location>
</feature>
<keyword evidence="4" id="KW-0472">Membrane</keyword>
<evidence type="ECO:0000256" key="1">
    <source>
        <dbReference type="ARBA" id="ARBA00001913"/>
    </source>
</evidence>
<protein>
    <recommendedName>
        <fullName evidence="5">Sulfatase N-terminal domain-containing protein</fullName>
    </recommendedName>
</protein>
<evidence type="ECO:0000259" key="5">
    <source>
        <dbReference type="Pfam" id="PF00884"/>
    </source>
</evidence>
<feature type="transmembrane region" description="Helical" evidence="4">
    <location>
        <begin position="137"/>
        <end position="155"/>
    </location>
</feature>
<dbReference type="EMBL" id="JAUCMV010000004">
    <property type="protein sequence ID" value="KAK0407441.1"/>
    <property type="molecule type" value="Genomic_DNA"/>
</dbReference>
<dbReference type="PANTHER" id="PTHR43108">
    <property type="entry name" value="N-ACETYLGLUCOSAMINE-6-SULFATASE FAMILY MEMBER"/>
    <property type="match status" value="1"/>
</dbReference>
<keyword evidence="7" id="KW-1185">Reference proteome</keyword>
<proteinExistence type="inferred from homology"/>
<dbReference type="GO" id="GO:0005539">
    <property type="term" value="F:glycosaminoglycan binding"/>
    <property type="evidence" value="ECO:0007669"/>
    <property type="project" value="TreeGrafter"/>
</dbReference>
<dbReference type="SUPFAM" id="SSF53649">
    <property type="entry name" value="Alkaline phosphatase-like"/>
    <property type="match status" value="2"/>
</dbReference>
<name>A0AA39HLL4_9BILA</name>
<evidence type="ECO:0000313" key="6">
    <source>
        <dbReference type="EMBL" id="KAK0407441.1"/>
    </source>
</evidence>
<comment type="caution">
    <text evidence="6">The sequence shown here is derived from an EMBL/GenBank/DDBJ whole genome shotgun (WGS) entry which is preliminary data.</text>
</comment>
<evidence type="ECO:0000313" key="7">
    <source>
        <dbReference type="Proteomes" id="UP001175271"/>
    </source>
</evidence>
<dbReference type="AlphaFoldDB" id="A0AA39HLL4"/>
<reference evidence="6" key="1">
    <citation type="submission" date="2023-06" db="EMBL/GenBank/DDBJ databases">
        <title>Genomic analysis of the entomopathogenic nematode Steinernema hermaphroditum.</title>
        <authorList>
            <person name="Schwarz E.M."/>
            <person name="Heppert J.K."/>
            <person name="Baniya A."/>
            <person name="Schwartz H.T."/>
            <person name="Tan C.-H."/>
            <person name="Antoshechkin I."/>
            <person name="Sternberg P.W."/>
            <person name="Goodrich-Blair H."/>
            <person name="Dillman A.R."/>
        </authorList>
    </citation>
    <scope>NUCLEOTIDE SEQUENCE</scope>
    <source>
        <strain evidence="6">PS9179</strain>
        <tissue evidence="6">Whole animal</tissue>
    </source>
</reference>
<organism evidence="6 7">
    <name type="scientific">Steinernema hermaphroditum</name>
    <dbReference type="NCBI Taxonomy" id="289476"/>
    <lineage>
        <taxon>Eukaryota</taxon>
        <taxon>Metazoa</taxon>
        <taxon>Ecdysozoa</taxon>
        <taxon>Nematoda</taxon>
        <taxon>Chromadorea</taxon>
        <taxon>Rhabditida</taxon>
        <taxon>Tylenchina</taxon>
        <taxon>Panagrolaimomorpha</taxon>
        <taxon>Strongyloidoidea</taxon>
        <taxon>Steinernematidae</taxon>
        <taxon>Steinernema</taxon>
    </lineage>
</organism>
<accession>A0AA39HLL4</accession>
<feature type="transmembrane region" description="Helical" evidence="4">
    <location>
        <begin position="7"/>
        <end position="27"/>
    </location>
</feature>
<dbReference type="GO" id="GO:0008449">
    <property type="term" value="F:N-acetylglucosamine-6-sulfatase activity"/>
    <property type="evidence" value="ECO:0007669"/>
    <property type="project" value="TreeGrafter"/>
</dbReference>
<dbReference type="InterPro" id="IPR000917">
    <property type="entry name" value="Sulfatase_N"/>
</dbReference>
<sequence>MCSAPHVSAGVKIVLFFVFAALVRVVVWPDAICWTNDSGDVRRQVIVNDVTGENFVLETTLNKSSSAYRVPMQVCIRSDVSNLFCQSTSFVQDNLCFGFGRFFVVWIVQCLNGLALTAGYAFVLWKRSNGVITQVDLAIPIILLAFTLTVIWLHISLMSSWMFLWWRSGWVAPTIPYSEALVCGLCAVAILSEVFDLIVLCRAFRNKLTKQCYHTPCHLAPHLADVIMDFGGDTAGSLRPSRTTKLFDVTRPNIILFITDDQDIELGSMEFMPKTLKLLRSKGVEFKSGFVTTPICCPSRSTILSGLYVHNHHVLTNNHNCSGPEWRDVHEDRVFGKYLHEAGYRTAYFGKYLNEYDGSYVPPGWTEWMGLIRNSRFYNYTVNFNGQKIRHGFDYESDYLTDLVANDTISFIERHMNEHPDEPFLTVLSFPAPHGPEDPAPQYSEMFGNVETHRTDSWNYAPNPDKQWLLQHTGKMEPVHVVFTDMLHRRRLQTLQSVDDAVQRVLNEVRLYNKLSNTYIIFTSDHGYHLGQYGLIKGKNMPYEFDIKVPFFMRGPGLPRNVSTFKPVSNVDIAPTILDMAGVPIPSHMDGRSILDVFSDVKGFKKRHNMTMEIEWRHTVLIERGKMPKLRKVSDRMLKQKENFNKDYLLENACKKREFRSPCSRNQKWKCMQTPGGRWRIFKCCEPVAVRQTCFCPKDGTNRKRRHDKEVFVRSIYDLDRSRYPIGLSKELRRQWQNELLQELFEDTILRNNSWYQGTFNRKKRNVPCELNGTCLDDPFLSKIDIRRTKVDEKIENLRRKLWNLRDERKKLRHARVTNTSTASECDCAPMEAHPLQSLRPQLAQNQPNRRRARWNSRKWLRNDAKANCNIPQMNCFTHNDQHWRTPPLWPSDLGEFCFCQNSNNNTYWCLRTVNETHNFLYCEFITEFISFYDLNDDPYQLTNIAYQLDFNTLEVLSSQLSLLKSCKTSRECEHYGSAKWFEPLVHDERKAPKEKTLLGVADESSI</sequence>
<gene>
    <name evidence="6" type="ORF">QR680_019198</name>
</gene>
<dbReference type="InterPro" id="IPR017850">
    <property type="entry name" value="Alkaline_phosphatase_core_sf"/>
</dbReference>
<dbReference type="PANTHER" id="PTHR43108:SF16">
    <property type="entry name" value="EXTRACELLULAR SULFATASE SULF-1 HOMOLOG"/>
    <property type="match status" value="1"/>
</dbReference>
<dbReference type="Proteomes" id="UP001175271">
    <property type="component" value="Unassembled WGS sequence"/>
</dbReference>
<evidence type="ECO:0000256" key="3">
    <source>
        <dbReference type="SAM" id="Coils"/>
    </source>
</evidence>
<feature type="domain" description="Sulfatase N-terminal" evidence="5">
    <location>
        <begin position="252"/>
        <end position="583"/>
    </location>
</feature>